<dbReference type="AlphaFoldDB" id="A0A1F6GB04"/>
<evidence type="ECO:0000256" key="1">
    <source>
        <dbReference type="SAM" id="SignalP"/>
    </source>
</evidence>
<proteinExistence type="predicted"/>
<dbReference type="EMBL" id="MFNE01000024">
    <property type="protein sequence ID" value="OGG95311.1"/>
    <property type="molecule type" value="Genomic_DNA"/>
</dbReference>
<accession>A0A1F6GB04</accession>
<name>A0A1F6GB04_9PROT</name>
<evidence type="ECO:0000313" key="2">
    <source>
        <dbReference type="EMBL" id="OGG95311.1"/>
    </source>
</evidence>
<feature type="chain" id="PRO_5009524621" description="Curli production assembly/transport component CsgG" evidence="1">
    <location>
        <begin position="28"/>
        <end position="226"/>
    </location>
</feature>
<organism evidence="2 3">
    <name type="scientific">Candidatus Lambdaproteobacteria bacterium RIFOXYD2_FULL_50_16</name>
    <dbReference type="NCBI Taxonomy" id="1817772"/>
    <lineage>
        <taxon>Bacteria</taxon>
        <taxon>Pseudomonadati</taxon>
        <taxon>Pseudomonadota</taxon>
        <taxon>Candidatus Lambdaproteobacteria</taxon>
    </lineage>
</organism>
<gene>
    <name evidence="2" type="ORF">A2527_07245</name>
</gene>
<feature type="signal peptide" evidence="1">
    <location>
        <begin position="1"/>
        <end position="27"/>
    </location>
</feature>
<dbReference type="PROSITE" id="PS51257">
    <property type="entry name" value="PROKAR_LIPOPROTEIN"/>
    <property type="match status" value="1"/>
</dbReference>
<keyword evidence="1" id="KW-0732">Signal</keyword>
<evidence type="ECO:0008006" key="4">
    <source>
        <dbReference type="Google" id="ProtNLM"/>
    </source>
</evidence>
<protein>
    <recommendedName>
        <fullName evidence="4">Curli production assembly/transport component CsgG</fullName>
    </recommendedName>
</protein>
<reference evidence="2 3" key="1">
    <citation type="journal article" date="2016" name="Nat. Commun.">
        <title>Thousands of microbial genomes shed light on interconnected biogeochemical processes in an aquifer system.</title>
        <authorList>
            <person name="Anantharaman K."/>
            <person name="Brown C.T."/>
            <person name="Hug L.A."/>
            <person name="Sharon I."/>
            <person name="Castelle C.J."/>
            <person name="Probst A.J."/>
            <person name="Thomas B.C."/>
            <person name="Singh A."/>
            <person name="Wilkins M.J."/>
            <person name="Karaoz U."/>
            <person name="Brodie E.L."/>
            <person name="Williams K.H."/>
            <person name="Hubbard S.S."/>
            <person name="Banfield J.F."/>
        </authorList>
    </citation>
    <scope>NUCLEOTIDE SEQUENCE [LARGE SCALE GENOMIC DNA]</scope>
</reference>
<evidence type="ECO:0000313" key="3">
    <source>
        <dbReference type="Proteomes" id="UP000178449"/>
    </source>
</evidence>
<sequence length="226" mass="25463">MKTCLLLIFTALTLSACSLNVTSEAFAAKARAKKEVKLVEQGLTHIQNHYLLAPSTNLFFLTTAKQVPEQASEKITAQLKNGLQSTQLFKQFFGPENAEQKLLEDRALKIQAEIYFDSLGAVAVSDRDIANPLGNYLQVGSFLVGQVSLWPCASCDNQSMLRLKLRLIDIESGDILWTCSVERELFGFEMAQIEPIALEMADQLVILFDNRFRTKWHRSRYENLKG</sequence>
<dbReference type="Proteomes" id="UP000178449">
    <property type="component" value="Unassembled WGS sequence"/>
</dbReference>
<comment type="caution">
    <text evidence="2">The sequence shown here is derived from an EMBL/GenBank/DDBJ whole genome shotgun (WGS) entry which is preliminary data.</text>
</comment>